<dbReference type="PANTHER" id="PTHR46890:SF48">
    <property type="entry name" value="RNA-DIRECTED DNA POLYMERASE"/>
    <property type="match status" value="1"/>
</dbReference>
<dbReference type="EMBL" id="JAIVGD010000005">
    <property type="protein sequence ID" value="KAH0773555.1"/>
    <property type="molecule type" value="Genomic_DNA"/>
</dbReference>
<reference evidence="2 3" key="1">
    <citation type="journal article" date="2021" name="bioRxiv">
        <title>Chromosome-scale and haplotype-resolved genome assembly of a tetraploid potato cultivar.</title>
        <authorList>
            <person name="Sun H."/>
            <person name="Jiao W.-B."/>
            <person name="Krause K."/>
            <person name="Campoy J.A."/>
            <person name="Goel M."/>
            <person name="Folz-Donahue K."/>
            <person name="Kukat C."/>
            <person name="Huettel B."/>
            <person name="Schneeberger K."/>
        </authorList>
    </citation>
    <scope>NUCLEOTIDE SEQUENCE [LARGE SCALE GENOMIC DNA]</scope>
    <source>
        <strain evidence="2">SolTubOtavaFocal</strain>
        <tissue evidence="2">Leaves</tissue>
    </source>
</reference>
<evidence type="ECO:0000259" key="1">
    <source>
        <dbReference type="Pfam" id="PF00078"/>
    </source>
</evidence>
<protein>
    <recommendedName>
        <fullName evidence="1">Reverse transcriptase domain-containing protein</fullName>
    </recommendedName>
</protein>
<keyword evidence="3" id="KW-1185">Reference proteome</keyword>
<evidence type="ECO:0000313" key="2">
    <source>
        <dbReference type="EMBL" id="KAH0773555.1"/>
    </source>
</evidence>
<dbReference type="InterPro" id="IPR052343">
    <property type="entry name" value="Retrotransposon-Effector_Assoc"/>
</dbReference>
<gene>
    <name evidence="2" type="ORF">KY290_010692</name>
</gene>
<feature type="domain" description="Reverse transcriptase" evidence="1">
    <location>
        <begin position="90"/>
        <end position="174"/>
    </location>
</feature>
<dbReference type="Pfam" id="PF00078">
    <property type="entry name" value="RVT_1"/>
    <property type="match status" value="1"/>
</dbReference>
<dbReference type="PANTHER" id="PTHR46890">
    <property type="entry name" value="NON-LTR RETROLELEMENT REVERSE TRANSCRIPTASE-LIKE PROTEIN-RELATED"/>
    <property type="match status" value="1"/>
</dbReference>
<comment type="caution">
    <text evidence="2">The sequence shown here is derived from an EMBL/GenBank/DDBJ whole genome shotgun (WGS) entry which is preliminary data.</text>
</comment>
<dbReference type="InterPro" id="IPR000477">
    <property type="entry name" value="RT_dom"/>
</dbReference>
<accession>A0ABQ7VZ14</accession>
<evidence type="ECO:0000313" key="3">
    <source>
        <dbReference type="Proteomes" id="UP000826656"/>
    </source>
</evidence>
<proteinExistence type="predicted"/>
<name>A0ABQ7VZ14_SOLTU</name>
<sequence length="179" mass="20746">MEGMTKDKTPGMDCFPVEFFLQHWSTVKDDVINVVKELFSTGKLLKDVSATSITRVPKIVTLTQVKDYRPIACFSTVYKIITKYSRKCMSPRCTMKVDLRKAYDSIEWEFPRKVLVELGFPFKFITWIMECVSSVSYSLIINRGLTKLFRGKRGIRQGDPMSPYLFVLAIEYLQRVGRD</sequence>
<dbReference type="Proteomes" id="UP000826656">
    <property type="component" value="Unassembled WGS sequence"/>
</dbReference>
<dbReference type="InterPro" id="IPR043502">
    <property type="entry name" value="DNA/RNA_pol_sf"/>
</dbReference>
<dbReference type="SUPFAM" id="SSF56672">
    <property type="entry name" value="DNA/RNA polymerases"/>
    <property type="match status" value="1"/>
</dbReference>
<organism evidence="2 3">
    <name type="scientific">Solanum tuberosum</name>
    <name type="common">Potato</name>
    <dbReference type="NCBI Taxonomy" id="4113"/>
    <lineage>
        <taxon>Eukaryota</taxon>
        <taxon>Viridiplantae</taxon>
        <taxon>Streptophyta</taxon>
        <taxon>Embryophyta</taxon>
        <taxon>Tracheophyta</taxon>
        <taxon>Spermatophyta</taxon>
        <taxon>Magnoliopsida</taxon>
        <taxon>eudicotyledons</taxon>
        <taxon>Gunneridae</taxon>
        <taxon>Pentapetalae</taxon>
        <taxon>asterids</taxon>
        <taxon>lamiids</taxon>
        <taxon>Solanales</taxon>
        <taxon>Solanaceae</taxon>
        <taxon>Solanoideae</taxon>
        <taxon>Solaneae</taxon>
        <taxon>Solanum</taxon>
    </lineage>
</organism>